<dbReference type="PANTHER" id="PTHR33067:SF31">
    <property type="entry name" value="RNA-DIRECTED DNA POLYMERASE"/>
    <property type="match status" value="1"/>
</dbReference>
<feature type="region of interest" description="Disordered" evidence="1">
    <location>
        <begin position="519"/>
        <end position="538"/>
    </location>
</feature>
<evidence type="ECO:0008006" key="4">
    <source>
        <dbReference type="Google" id="ProtNLM"/>
    </source>
</evidence>
<dbReference type="Gene3D" id="2.40.70.10">
    <property type="entry name" value="Acid Proteases"/>
    <property type="match status" value="1"/>
</dbReference>
<evidence type="ECO:0000313" key="2">
    <source>
        <dbReference type="EMBL" id="KAF3569283.1"/>
    </source>
</evidence>
<gene>
    <name evidence="2" type="ORF">DY000_02015011</name>
</gene>
<proteinExistence type="predicted"/>
<sequence>MEEAMAGQIKNTQEVAPDAEKKGKDQQGFPRNFQGKNIVFSQAQNQFGQQVQAKALNQVTTYINTRMDNMFTDLSTKYDTVASHIRRWMLRLLKQLEVSRGSKAHKREQSTVLALKRLLPTILQRPPVRFYVPKFPYPIPPKHLMDPINAGSWLALTPPLMVFPKVEDPGKFSFPCSIAGVEFKGALSDSGSSVNLVSKEIFDELGIVDVEPSLVTHAFGNSSTAVPYGTICNLPVQVGDCMLHTEFQVVEMSKDHEMPLIFGMSFFITAGAIIDLPNNIVSFSNINEKEFGDKSEIKEVLDGDSHTDIKELNGNAKVKEKIPGEKGQGRPYNDYTTEVNGATCPLKRAAAPGEDVTMEHVTSPILATDLWNGPWDEGTVSQEKGKNEEKELGRAKEELNELDELGELENWSSTEWNVHRLGGLDGFGVVVSSWLDQVRSWTGPTKPCAVGNMSSSWSWFLAEGALSLRKHKTRSESKGKPKERTWAFSREDLIGIRPRRQSNHRILKIDPNMVDLREKAKQTANGTPERTSKDRVMDHGLDPVRSCDLMLKCWIR</sequence>
<protein>
    <recommendedName>
        <fullName evidence="4">Aspartic peptidase DDI1-type domain-containing protein</fullName>
    </recommendedName>
</protein>
<accession>A0ABQ7DDD5</accession>
<dbReference type="InterPro" id="IPR021109">
    <property type="entry name" value="Peptidase_aspartic_dom_sf"/>
</dbReference>
<reference evidence="2 3" key="1">
    <citation type="journal article" date="2020" name="BMC Genomics">
        <title>Intraspecific diversification of the crop wild relative Brassica cretica Lam. using demographic model selection.</title>
        <authorList>
            <person name="Kioukis A."/>
            <person name="Michalopoulou V.A."/>
            <person name="Briers L."/>
            <person name="Pirintsos S."/>
            <person name="Studholme D.J."/>
            <person name="Pavlidis P."/>
            <person name="Sarris P.F."/>
        </authorList>
    </citation>
    <scope>NUCLEOTIDE SEQUENCE [LARGE SCALE GENOMIC DNA]</scope>
    <source>
        <strain evidence="3">cv. PFS-1207/04</strain>
    </source>
</reference>
<dbReference type="PANTHER" id="PTHR33067">
    <property type="entry name" value="RNA-DIRECTED DNA POLYMERASE-RELATED"/>
    <property type="match status" value="1"/>
</dbReference>
<dbReference type="Proteomes" id="UP000266723">
    <property type="component" value="Unassembled WGS sequence"/>
</dbReference>
<dbReference type="CDD" id="cd00303">
    <property type="entry name" value="retropepsin_like"/>
    <property type="match status" value="1"/>
</dbReference>
<feature type="region of interest" description="Disordered" evidence="1">
    <location>
        <begin position="372"/>
        <end position="393"/>
    </location>
</feature>
<feature type="compositionally biased region" description="Basic and acidic residues" evidence="1">
    <location>
        <begin position="383"/>
        <end position="393"/>
    </location>
</feature>
<keyword evidence="3" id="KW-1185">Reference proteome</keyword>
<comment type="caution">
    <text evidence="2">The sequence shown here is derived from an EMBL/GenBank/DDBJ whole genome shotgun (WGS) entry which is preliminary data.</text>
</comment>
<organism evidence="2 3">
    <name type="scientific">Brassica cretica</name>
    <name type="common">Mustard</name>
    <dbReference type="NCBI Taxonomy" id="69181"/>
    <lineage>
        <taxon>Eukaryota</taxon>
        <taxon>Viridiplantae</taxon>
        <taxon>Streptophyta</taxon>
        <taxon>Embryophyta</taxon>
        <taxon>Tracheophyta</taxon>
        <taxon>Spermatophyta</taxon>
        <taxon>Magnoliopsida</taxon>
        <taxon>eudicotyledons</taxon>
        <taxon>Gunneridae</taxon>
        <taxon>Pentapetalae</taxon>
        <taxon>rosids</taxon>
        <taxon>malvids</taxon>
        <taxon>Brassicales</taxon>
        <taxon>Brassicaceae</taxon>
        <taxon>Brassiceae</taxon>
        <taxon>Brassica</taxon>
    </lineage>
</organism>
<evidence type="ECO:0000256" key="1">
    <source>
        <dbReference type="SAM" id="MobiDB-lite"/>
    </source>
</evidence>
<name>A0ABQ7DDD5_BRACR</name>
<dbReference type="EMBL" id="QGKV02000759">
    <property type="protein sequence ID" value="KAF3569283.1"/>
    <property type="molecule type" value="Genomic_DNA"/>
</dbReference>
<feature type="region of interest" description="Disordered" evidence="1">
    <location>
        <begin position="1"/>
        <end position="29"/>
    </location>
</feature>
<evidence type="ECO:0000313" key="3">
    <source>
        <dbReference type="Proteomes" id="UP000266723"/>
    </source>
</evidence>